<organism evidence="1 2">
    <name type="scientific">Naganishia friedmannii</name>
    <dbReference type="NCBI Taxonomy" id="89922"/>
    <lineage>
        <taxon>Eukaryota</taxon>
        <taxon>Fungi</taxon>
        <taxon>Dikarya</taxon>
        <taxon>Basidiomycota</taxon>
        <taxon>Agaricomycotina</taxon>
        <taxon>Tremellomycetes</taxon>
        <taxon>Filobasidiales</taxon>
        <taxon>Filobasidiaceae</taxon>
        <taxon>Naganishia</taxon>
    </lineage>
</organism>
<keyword evidence="2" id="KW-1185">Reference proteome</keyword>
<protein>
    <submittedName>
        <fullName evidence="1">Uncharacterized protein</fullName>
    </submittedName>
</protein>
<dbReference type="Proteomes" id="UP001227268">
    <property type="component" value="Unassembled WGS sequence"/>
</dbReference>
<dbReference type="EMBL" id="JASBWT010000016">
    <property type="protein sequence ID" value="KAJ9097736.1"/>
    <property type="molecule type" value="Genomic_DNA"/>
</dbReference>
<reference evidence="1" key="1">
    <citation type="submission" date="2023-04" db="EMBL/GenBank/DDBJ databases">
        <title>Draft Genome sequencing of Naganishia species isolated from polar environments using Oxford Nanopore Technology.</title>
        <authorList>
            <person name="Leo P."/>
            <person name="Venkateswaran K."/>
        </authorList>
    </citation>
    <scope>NUCLEOTIDE SEQUENCE</scope>
    <source>
        <strain evidence="1">MNA-CCFEE 5423</strain>
    </source>
</reference>
<evidence type="ECO:0000313" key="2">
    <source>
        <dbReference type="Proteomes" id="UP001227268"/>
    </source>
</evidence>
<sequence>MLYLSTTLIAAVALYGMVKAIPAPSESSDAGPSATSSIMPTPSSRTPFRMDEGFGIKPEDGRVLWNVGGPKPDDMAGATDRTAHSWTEFAAVTGAIMQQDSRWLPSVVFGAPSDFWSESPWVPSNKVARARTNQGNAAIAVPLNLFPASDRPLMIPVYIGKDEIVDTSPLWFQVLSRAFDHDKVIVRLREDPRFNPDNAMGHADMRILSAKDDYRKTAAIFEMLTGYKTQATGQLSTAELLKDDLDTSSTGGGLGNGTDGNPTVIYDTSDRLRPIIRNPVATEGAKLYRLLDNRESVANRNGTGLYDSFWDPDELFNGMRWMVRLGPDQHSLDLQQALENLKPLRNSFDFYYEDGRSYESYHLEPTRRP</sequence>
<evidence type="ECO:0000313" key="1">
    <source>
        <dbReference type="EMBL" id="KAJ9097736.1"/>
    </source>
</evidence>
<comment type="caution">
    <text evidence="1">The sequence shown here is derived from an EMBL/GenBank/DDBJ whole genome shotgun (WGS) entry which is preliminary data.</text>
</comment>
<gene>
    <name evidence="1" type="ORF">QFC21_004774</name>
</gene>
<proteinExistence type="predicted"/>
<accession>A0ACC2VGJ7</accession>
<name>A0ACC2VGJ7_9TREE</name>